<evidence type="ECO:0000313" key="2">
    <source>
        <dbReference type="EMBL" id="KAK8013167.1"/>
    </source>
</evidence>
<comment type="caution">
    <text evidence="2">The sequence shown here is derived from an EMBL/GenBank/DDBJ whole genome shotgun (WGS) entry which is preliminary data.</text>
</comment>
<feature type="compositionally biased region" description="Polar residues" evidence="1">
    <location>
        <begin position="544"/>
        <end position="558"/>
    </location>
</feature>
<feature type="compositionally biased region" description="Polar residues" evidence="1">
    <location>
        <begin position="347"/>
        <end position="358"/>
    </location>
</feature>
<evidence type="ECO:0000313" key="3">
    <source>
        <dbReference type="Proteomes" id="UP001396898"/>
    </source>
</evidence>
<feature type="region of interest" description="Disordered" evidence="1">
    <location>
        <begin position="517"/>
        <end position="558"/>
    </location>
</feature>
<feature type="region of interest" description="Disordered" evidence="1">
    <location>
        <begin position="591"/>
        <end position="613"/>
    </location>
</feature>
<accession>A0ABR1RIR1</accession>
<dbReference type="EMBL" id="JAQQWI010000014">
    <property type="protein sequence ID" value="KAK8013167.1"/>
    <property type="molecule type" value="Genomic_DNA"/>
</dbReference>
<protein>
    <recommendedName>
        <fullName evidence="4">USP domain-containing protein</fullName>
    </recommendedName>
</protein>
<organism evidence="2 3">
    <name type="scientific">Apiospora marii</name>
    <dbReference type="NCBI Taxonomy" id="335849"/>
    <lineage>
        <taxon>Eukaryota</taxon>
        <taxon>Fungi</taxon>
        <taxon>Dikarya</taxon>
        <taxon>Ascomycota</taxon>
        <taxon>Pezizomycotina</taxon>
        <taxon>Sordariomycetes</taxon>
        <taxon>Xylariomycetidae</taxon>
        <taxon>Amphisphaeriales</taxon>
        <taxon>Apiosporaceae</taxon>
        <taxon>Apiospora</taxon>
    </lineage>
</organism>
<feature type="compositionally biased region" description="Polar residues" evidence="1">
    <location>
        <begin position="517"/>
        <end position="536"/>
    </location>
</feature>
<proteinExistence type="predicted"/>
<feature type="compositionally biased region" description="Low complexity" evidence="1">
    <location>
        <begin position="359"/>
        <end position="383"/>
    </location>
</feature>
<name>A0ABR1RIR1_9PEZI</name>
<gene>
    <name evidence="2" type="ORF">PG991_009438</name>
</gene>
<evidence type="ECO:0008006" key="4">
    <source>
        <dbReference type="Google" id="ProtNLM"/>
    </source>
</evidence>
<dbReference type="Proteomes" id="UP001396898">
    <property type="component" value="Unassembled WGS sequence"/>
</dbReference>
<reference evidence="2 3" key="1">
    <citation type="submission" date="2023-01" db="EMBL/GenBank/DDBJ databases">
        <title>Analysis of 21 Apiospora genomes using comparative genomics revels a genus with tremendous synthesis potential of carbohydrate active enzymes and secondary metabolites.</title>
        <authorList>
            <person name="Sorensen T."/>
        </authorList>
    </citation>
    <scope>NUCLEOTIDE SEQUENCE [LARGE SCALE GENOMIC DNA]</scope>
    <source>
        <strain evidence="2 3">CBS 20057</strain>
    </source>
</reference>
<feature type="compositionally biased region" description="Polar residues" evidence="1">
    <location>
        <begin position="404"/>
        <end position="415"/>
    </location>
</feature>
<feature type="region of interest" description="Disordered" evidence="1">
    <location>
        <begin position="327"/>
        <end position="416"/>
    </location>
</feature>
<keyword evidence="3" id="KW-1185">Reference proteome</keyword>
<evidence type="ECO:0000256" key="1">
    <source>
        <dbReference type="SAM" id="MobiDB-lite"/>
    </source>
</evidence>
<feature type="compositionally biased region" description="Polar residues" evidence="1">
    <location>
        <begin position="596"/>
        <end position="613"/>
    </location>
</feature>
<sequence>MSTNTLIDTDRRRLRLEWPMLQDAGRNDLSGVHVALVVIRHIYSFLEDLPDPATETSPVLQAARMLFDKDDRDSYYKALYLKSKAIAELLAAPDTPAVEIFGSKLLSDNLWSREVFHLRQTVGFIRTIDRDHPREWQSAEPTSLSQIICESLIQYSGETSLSECVNNQFGVFTLPDTNQEWLRRARLELFIRVHYKPEKGKSRSFQDLRKFTTTVISVTFPDPTTRVSRWVKVSKTYNIIAAVRLRKPGSGEKDIVRTYNDIGIYLQPPKDAASILDDTVRVGEDDHEWMLFYAKSGDAGPCLVPEERFKEVITLAPATARNLNRLKSGWMGTGDRTAMFPKEPSLVNPSDSTASSENAASPATTGSTAPAIPAHPTPQTTEQTTERQVRNPPAPQPSNFRPPASQQDMPQSTRATEPRIKFEDAVDNPFLQPARPPFLSRQRQGLDRTAGILNVAPAPTASAIGYAYDLIPLDRLRELNDENPFLPRATRWTKGKRPDATFPGIGLKVKSAGTAEASSVSSPLSQNNAIQPNTAVRGQDRPGESSSTGSRLGATAQSMPEHMRRYQDFLYWHQQWQAWYQSPATQEWLKTPQGVAWQQSARQQGQPPDAQLS</sequence>